<reference evidence="4" key="1">
    <citation type="journal article" date="2019" name="Int. J. Syst. Evol. Microbiol.">
        <title>The Global Catalogue of Microorganisms (GCM) 10K type strain sequencing project: providing services to taxonomists for standard genome sequencing and annotation.</title>
        <authorList>
            <consortium name="The Broad Institute Genomics Platform"/>
            <consortium name="The Broad Institute Genome Sequencing Center for Infectious Disease"/>
            <person name="Wu L."/>
            <person name="Ma J."/>
        </authorList>
    </citation>
    <scope>NUCLEOTIDE SEQUENCE [LARGE SCALE GENOMIC DNA]</scope>
    <source>
        <strain evidence="4">JCM 18532</strain>
    </source>
</reference>
<evidence type="ECO:0000259" key="1">
    <source>
        <dbReference type="Pfam" id="PF00501"/>
    </source>
</evidence>
<name>A0ABP8ZDB8_9ACTN</name>
<keyword evidence="4" id="KW-1185">Reference proteome</keyword>
<organism evidence="3 4">
    <name type="scientific">Nocardioides endophyticus</name>
    <dbReference type="NCBI Taxonomy" id="1353775"/>
    <lineage>
        <taxon>Bacteria</taxon>
        <taxon>Bacillati</taxon>
        <taxon>Actinomycetota</taxon>
        <taxon>Actinomycetes</taxon>
        <taxon>Propionibacteriales</taxon>
        <taxon>Nocardioidaceae</taxon>
        <taxon>Nocardioides</taxon>
    </lineage>
</organism>
<dbReference type="InterPro" id="IPR042099">
    <property type="entry name" value="ANL_N_sf"/>
</dbReference>
<accession>A0ABP8ZDB8</accession>
<dbReference type="InterPro" id="IPR020845">
    <property type="entry name" value="AMP-binding_CS"/>
</dbReference>
<dbReference type="Gene3D" id="3.40.50.12780">
    <property type="entry name" value="N-terminal domain of ligase-like"/>
    <property type="match status" value="1"/>
</dbReference>
<evidence type="ECO:0000259" key="2">
    <source>
        <dbReference type="Pfam" id="PF13193"/>
    </source>
</evidence>
<dbReference type="GO" id="GO:0016874">
    <property type="term" value="F:ligase activity"/>
    <property type="evidence" value="ECO:0007669"/>
    <property type="project" value="UniProtKB-KW"/>
</dbReference>
<dbReference type="Proteomes" id="UP001499882">
    <property type="component" value="Unassembled WGS sequence"/>
</dbReference>
<protein>
    <submittedName>
        <fullName evidence="3">Long-chain fatty acid--CoA ligase</fullName>
    </submittedName>
</protein>
<dbReference type="PROSITE" id="PS00455">
    <property type="entry name" value="AMP_BINDING"/>
    <property type="match status" value="1"/>
</dbReference>
<gene>
    <name evidence="3" type="ORF">GCM10023350_43190</name>
</gene>
<comment type="caution">
    <text evidence="3">The sequence shown here is derived from an EMBL/GenBank/DDBJ whole genome shotgun (WGS) entry which is preliminary data.</text>
</comment>
<dbReference type="Pfam" id="PF00501">
    <property type="entry name" value="AMP-binding"/>
    <property type="match status" value="1"/>
</dbReference>
<dbReference type="PANTHER" id="PTHR43767:SF1">
    <property type="entry name" value="NONRIBOSOMAL PEPTIDE SYNTHASE PES1 (EUROFUNG)-RELATED"/>
    <property type="match status" value="1"/>
</dbReference>
<dbReference type="SUPFAM" id="SSF56801">
    <property type="entry name" value="Acetyl-CoA synthetase-like"/>
    <property type="match status" value="1"/>
</dbReference>
<dbReference type="EMBL" id="BAABKN010000028">
    <property type="protein sequence ID" value="GAA4753287.1"/>
    <property type="molecule type" value="Genomic_DNA"/>
</dbReference>
<feature type="domain" description="AMP-binding enzyme C-terminal" evidence="2">
    <location>
        <begin position="429"/>
        <end position="504"/>
    </location>
</feature>
<sequence>MNVESMTIDGLVRRMAINAPAKRAVVSAQVSLTYEELDREVRRLALGLIEVGLEKGDRVAILFLNDPNFLICYFAVLRCGGVVVPLNTRLVADEVAYQISHSDSRLILHGDEFDDMLDSVGSRPPWSRRVSPTGRADGAMTLAQVARLGDDVAEPVFPSVHHDDAAGIWYTSGTTGTPKGAIVTHASSLWSAIGMALTGGVTARSRLLAPAPLFHRGPMETLSLAGFLVGATHFLLPKFDPADLLDSIERHAITHAFIVPSMTFAVLNLPQRGDYDLTSVTCWLTASASFPEEYRDRLEAETTLRSGMIINAYGITESLLNACFDPASLEGHRGSVGSAVPGTLIRVLDSHRAPMPAGEIGEIAVSGASIAAGYIDNDEAWNAVTFVEDGLTWYLSGDLGYLDDDGFLYIVDRVKDMVISGGENVYSAEVERVLVTHPDIAEVAIIGTPDQRWGECVTAVISSRAGAILDVEALEEYCAGRLAAYKRPRRVFHIEELPRNAFGKVRKGEVRDFVRARLVADAGQPGAGPAVPGSTR</sequence>
<feature type="domain" description="AMP-dependent synthetase/ligase" evidence="1">
    <location>
        <begin position="17"/>
        <end position="374"/>
    </location>
</feature>
<dbReference type="InterPro" id="IPR050237">
    <property type="entry name" value="ATP-dep_AMP-bd_enzyme"/>
</dbReference>
<evidence type="ECO:0000313" key="3">
    <source>
        <dbReference type="EMBL" id="GAA4753287.1"/>
    </source>
</evidence>
<dbReference type="InterPro" id="IPR045851">
    <property type="entry name" value="AMP-bd_C_sf"/>
</dbReference>
<dbReference type="InterPro" id="IPR000873">
    <property type="entry name" value="AMP-dep_synth/lig_dom"/>
</dbReference>
<dbReference type="PANTHER" id="PTHR43767">
    <property type="entry name" value="LONG-CHAIN-FATTY-ACID--COA LIGASE"/>
    <property type="match status" value="1"/>
</dbReference>
<evidence type="ECO:0000313" key="4">
    <source>
        <dbReference type="Proteomes" id="UP001499882"/>
    </source>
</evidence>
<dbReference type="Pfam" id="PF13193">
    <property type="entry name" value="AMP-binding_C"/>
    <property type="match status" value="1"/>
</dbReference>
<dbReference type="Gene3D" id="3.30.300.30">
    <property type="match status" value="1"/>
</dbReference>
<proteinExistence type="predicted"/>
<keyword evidence="3" id="KW-0436">Ligase</keyword>
<dbReference type="InterPro" id="IPR025110">
    <property type="entry name" value="AMP-bd_C"/>
</dbReference>
<dbReference type="RefSeq" id="WP_345529118.1">
    <property type="nucleotide sequence ID" value="NZ_BAABKN010000028.1"/>
</dbReference>